<proteinExistence type="predicted"/>
<reference evidence="3" key="1">
    <citation type="journal article" date="2019" name="Int. J. Syst. Evol. Microbiol.">
        <title>The Global Catalogue of Microorganisms (GCM) 10K type strain sequencing project: providing services to taxonomists for standard genome sequencing and annotation.</title>
        <authorList>
            <consortium name="The Broad Institute Genomics Platform"/>
            <consortium name="The Broad Institute Genome Sequencing Center for Infectious Disease"/>
            <person name="Wu L."/>
            <person name="Ma J."/>
        </authorList>
    </citation>
    <scope>NUCLEOTIDE SEQUENCE [LARGE SCALE GENOMIC DNA]</scope>
    <source>
        <strain evidence="3">TISTR 1827</strain>
    </source>
</reference>
<dbReference type="RefSeq" id="WP_379271715.1">
    <property type="nucleotide sequence ID" value="NZ_JBHUGT010000017.1"/>
</dbReference>
<feature type="transmembrane region" description="Helical" evidence="1">
    <location>
        <begin position="111"/>
        <end position="129"/>
    </location>
</feature>
<keyword evidence="1" id="KW-0472">Membrane</keyword>
<evidence type="ECO:0000313" key="3">
    <source>
        <dbReference type="Proteomes" id="UP001597493"/>
    </source>
</evidence>
<feature type="transmembrane region" description="Helical" evidence="1">
    <location>
        <begin position="83"/>
        <end position="104"/>
    </location>
</feature>
<organism evidence="2 3">
    <name type="scientific">Paenibacillus thailandensis</name>
    <dbReference type="NCBI Taxonomy" id="393250"/>
    <lineage>
        <taxon>Bacteria</taxon>
        <taxon>Bacillati</taxon>
        <taxon>Bacillota</taxon>
        <taxon>Bacilli</taxon>
        <taxon>Bacillales</taxon>
        <taxon>Paenibacillaceae</taxon>
        <taxon>Paenibacillus</taxon>
    </lineage>
</organism>
<dbReference type="EMBL" id="JBHUMY010000007">
    <property type="protein sequence ID" value="MFD2660443.1"/>
    <property type="molecule type" value="Genomic_DNA"/>
</dbReference>
<accession>A0ABW5QXJ1</accession>
<sequence length="130" mass="13986">MDWNGIALTAAGAIGGGTAVIHGILMQRLMIRPIEAAFASNGRMSAPMRKLVSWLLHFTTFNWLLSGLALIAAAIWFEQDVRLAIGLLAGGSFMYGAVITLWIMRRLHPGWILMAIACILIVLGLIPGAS</sequence>
<evidence type="ECO:0008006" key="4">
    <source>
        <dbReference type="Google" id="ProtNLM"/>
    </source>
</evidence>
<feature type="transmembrane region" description="Helical" evidence="1">
    <location>
        <begin position="6"/>
        <end position="25"/>
    </location>
</feature>
<gene>
    <name evidence="2" type="ORF">ACFSW5_09175</name>
</gene>
<name>A0ABW5QXJ1_9BACL</name>
<evidence type="ECO:0000313" key="2">
    <source>
        <dbReference type="EMBL" id="MFD2660443.1"/>
    </source>
</evidence>
<comment type="caution">
    <text evidence="2">The sequence shown here is derived from an EMBL/GenBank/DDBJ whole genome shotgun (WGS) entry which is preliminary data.</text>
</comment>
<keyword evidence="1" id="KW-1133">Transmembrane helix</keyword>
<feature type="transmembrane region" description="Helical" evidence="1">
    <location>
        <begin position="51"/>
        <end position="77"/>
    </location>
</feature>
<keyword evidence="1" id="KW-0812">Transmembrane</keyword>
<evidence type="ECO:0000256" key="1">
    <source>
        <dbReference type="SAM" id="Phobius"/>
    </source>
</evidence>
<protein>
    <recommendedName>
        <fullName evidence="4">DUF1304 domain-containing protein</fullName>
    </recommendedName>
</protein>
<dbReference type="Proteomes" id="UP001597493">
    <property type="component" value="Unassembled WGS sequence"/>
</dbReference>
<keyword evidence="3" id="KW-1185">Reference proteome</keyword>